<dbReference type="AlphaFoldDB" id="A0AAW2SST3"/>
<feature type="region of interest" description="Disordered" evidence="1">
    <location>
        <begin position="15"/>
        <end position="34"/>
    </location>
</feature>
<dbReference type="EMBL" id="JACGWN010000016">
    <property type="protein sequence ID" value="KAL0395507.1"/>
    <property type="molecule type" value="Genomic_DNA"/>
</dbReference>
<organism evidence="2">
    <name type="scientific">Sesamum latifolium</name>
    <dbReference type="NCBI Taxonomy" id="2727402"/>
    <lineage>
        <taxon>Eukaryota</taxon>
        <taxon>Viridiplantae</taxon>
        <taxon>Streptophyta</taxon>
        <taxon>Embryophyta</taxon>
        <taxon>Tracheophyta</taxon>
        <taxon>Spermatophyta</taxon>
        <taxon>Magnoliopsida</taxon>
        <taxon>eudicotyledons</taxon>
        <taxon>Gunneridae</taxon>
        <taxon>Pentapetalae</taxon>
        <taxon>asterids</taxon>
        <taxon>lamiids</taxon>
        <taxon>Lamiales</taxon>
        <taxon>Pedaliaceae</taxon>
        <taxon>Sesamum</taxon>
    </lineage>
</organism>
<comment type="caution">
    <text evidence="2">The sequence shown here is derived from an EMBL/GenBank/DDBJ whole genome shotgun (WGS) entry which is preliminary data.</text>
</comment>
<protein>
    <submittedName>
        <fullName evidence="2">Uncharacterized protein</fullName>
    </submittedName>
</protein>
<accession>A0AAW2SST3</accession>
<evidence type="ECO:0000313" key="2">
    <source>
        <dbReference type="EMBL" id="KAL0395507.1"/>
    </source>
</evidence>
<evidence type="ECO:0000256" key="1">
    <source>
        <dbReference type="SAM" id="MobiDB-lite"/>
    </source>
</evidence>
<proteinExistence type="predicted"/>
<name>A0AAW2SST3_9LAMI</name>
<sequence>MWMSQIKKIKRVPPAPVPLVAGGQEPPSQTQEDVPPQWLARFECLQKGLQDVQYQIAKRTPLEEQQGVPFGEEIMAVDLPLNWKEPNLPEYNGTTDLQEHLSYFENIALPPPLHHWGQVSCVRKHLQTVGPIVVQSIAIGIHPII</sequence>
<gene>
    <name evidence="2" type="ORF">Slati_4516900</name>
</gene>
<reference evidence="2" key="1">
    <citation type="submission" date="2020-06" db="EMBL/GenBank/DDBJ databases">
        <authorList>
            <person name="Li T."/>
            <person name="Hu X."/>
            <person name="Zhang T."/>
            <person name="Song X."/>
            <person name="Zhang H."/>
            <person name="Dai N."/>
            <person name="Sheng W."/>
            <person name="Hou X."/>
            <person name="Wei L."/>
        </authorList>
    </citation>
    <scope>NUCLEOTIDE SEQUENCE</scope>
    <source>
        <strain evidence="2">KEN1</strain>
        <tissue evidence="2">Leaf</tissue>
    </source>
</reference>
<reference evidence="2" key="2">
    <citation type="journal article" date="2024" name="Plant">
        <title>Genomic evolution and insights into agronomic trait innovations of Sesamum species.</title>
        <authorList>
            <person name="Miao H."/>
            <person name="Wang L."/>
            <person name="Qu L."/>
            <person name="Liu H."/>
            <person name="Sun Y."/>
            <person name="Le M."/>
            <person name="Wang Q."/>
            <person name="Wei S."/>
            <person name="Zheng Y."/>
            <person name="Lin W."/>
            <person name="Duan Y."/>
            <person name="Cao H."/>
            <person name="Xiong S."/>
            <person name="Wang X."/>
            <person name="Wei L."/>
            <person name="Li C."/>
            <person name="Ma Q."/>
            <person name="Ju M."/>
            <person name="Zhao R."/>
            <person name="Li G."/>
            <person name="Mu C."/>
            <person name="Tian Q."/>
            <person name="Mei H."/>
            <person name="Zhang T."/>
            <person name="Gao T."/>
            <person name="Zhang H."/>
        </authorList>
    </citation>
    <scope>NUCLEOTIDE SEQUENCE</scope>
    <source>
        <strain evidence="2">KEN1</strain>
    </source>
</reference>